<dbReference type="InterPro" id="IPR029033">
    <property type="entry name" value="His_PPase_superfam"/>
</dbReference>
<dbReference type="AlphaFoldDB" id="A0A0F9YW33"/>
<organism evidence="1 2">
    <name type="scientific">Candidatus Nomurabacteria bacterium GW2011_GWF1_31_48</name>
    <dbReference type="NCBI Taxonomy" id="1618767"/>
    <lineage>
        <taxon>Bacteria</taxon>
        <taxon>Candidatus Nomuraibacteriota</taxon>
    </lineage>
</organism>
<evidence type="ECO:0000313" key="2">
    <source>
        <dbReference type="Proteomes" id="UP000034934"/>
    </source>
</evidence>
<evidence type="ECO:0000313" key="1">
    <source>
        <dbReference type="EMBL" id="KKP30646.1"/>
    </source>
</evidence>
<proteinExistence type="predicted"/>
<dbReference type="SUPFAM" id="SSF53254">
    <property type="entry name" value="Phosphoglycerate mutase-like"/>
    <property type="match status" value="1"/>
</dbReference>
<sequence length="278" mass="31957">MESRSDKKIIFAGHLEEYDDLEKWKRDAPLDIENPDNQEALIKIVNALVEKIKTNGKKAVLFISSSKLRSKQTSKLIAKELKNKLGNDIKIIFNIEGNLDGNDQGEFILPDEYVVGQVFEGLKLAGKIYLSEFSINKNLDYRFGDPFLLENGDYKYPELVSFFNKSGESYKEPLLRMFNSVLDMSNKTEKFEKNTEIVIVAHGLTYHVLKGLTIVADNILNKNYIIQKGELPFKIWEEYLKTGIELKGEAYGFIDISNLENPELIKMLQEEVQYLNNK</sequence>
<comment type="caution">
    <text evidence="1">The sequence shown here is derived from an EMBL/GenBank/DDBJ whole genome shotgun (WGS) entry which is preliminary data.</text>
</comment>
<name>A0A0F9YW33_9BACT</name>
<accession>A0A0F9YW33</accession>
<reference evidence="1 2" key="1">
    <citation type="journal article" date="2015" name="Nature">
        <title>rRNA introns, odd ribosomes, and small enigmatic genomes across a large radiation of phyla.</title>
        <authorList>
            <person name="Brown C.T."/>
            <person name="Hug L.A."/>
            <person name="Thomas B.C."/>
            <person name="Sharon I."/>
            <person name="Castelle C.J."/>
            <person name="Singh A."/>
            <person name="Wilkins M.J."/>
            <person name="Williams K.H."/>
            <person name="Banfield J.F."/>
        </authorList>
    </citation>
    <scope>NUCLEOTIDE SEQUENCE [LARGE SCALE GENOMIC DNA]</scope>
</reference>
<dbReference type="Gene3D" id="3.40.50.1240">
    <property type="entry name" value="Phosphoglycerate mutase-like"/>
    <property type="match status" value="1"/>
</dbReference>
<dbReference type="EMBL" id="LBOG01000001">
    <property type="protein sequence ID" value="KKP30646.1"/>
    <property type="molecule type" value="Genomic_DNA"/>
</dbReference>
<protein>
    <recommendedName>
        <fullName evidence="3">Phosphoglycerate mutase</fullName>
    </recommendedName>
</protein>
<gene>
    <name evidence="1" type="ORF">UR19_C0001G0030</name>
</gene>
<dbReference type="Proteomes" id="UP000034934">
    <property type="component" value="Unassembled WGS sequence"/>
</dbReference>
<evidence type="ECO:0008006" key="3">
    <source>
        <dbReference type="Google" id="ProtNLM"/>
    </source>
</evidence>